<keyword evidence="1" id="KW-0472">Membrane</keyword>
<dbReference type="Proteomes" id="UP001225605">
    <property type="component" value="Unassembled WGS sequence"/>
</dbReference>
<feature type="transmembrane region" description="Helical" evidence="1">
    <location>
        <begin position="103"/>
        <end position="127"/>
    </location>
</feature>
<proteinExistence type="predicted"/>
<keyword evidence="3" id="KW-1185">Reference proteome</keyword>
<dbReference type="Pfam" id="PF22564">
    <property type="entry name" value="HAAS"/>
    <property type="match status" value="1"/>
</dbReference>
<reference evidence="2 3" key="1">
    <citation type="submission" date="2017-06" db="EMBL/GenBank/DDBJ databases">
        <title>Cultured bacterium strain Saccharothrix yanglingensis Hhs.015.</title>
        <authorList>
            <person name="Xia Y."/>
        </authorList>
    </citation>
    <scope>NUCLEOTIDE SEQUENCE [LARGE SCALE GENOMIC DNA]</scope>
    <source>
        <strain evidence="2 3">Hhs.015</strain>
    </source>
</reference>
<gene>
    <name evidence="2" type="ORF">CKY47_12765</name>
</gene>
<evidence type="ECO:0008006" key="4">
    <source>
        <dbReference type="Google" id="ProtNLM"/>
    </source>
</evidence>
<keyword evidence="1" id="KW-0812">Transmembrane</keyword>
<feature type="transmembrane region" description="Helical" evidence="1">
    <location>
        <begin position="139"/>
        <end position="156"/>
    </location>
</feature>
<evidence type="ECO:0000256" key="1">
    <source>
        <dbReference type="SAM" id="Phobius"/>
    </source>
</evidence>
<keyword evidence="1" id="KW-1133">Transmembrane helix</keyword>
<comment type="caution">
    <text evidence="2">The sequence shown here is derived from an EMBL/GenBank/DDBJ whole genome shotgun (WGS) entry which is preliminary data.</text>
</comment>
<evidence type="ECO:0000313" key="3">
    <source>
        <dbReference type="Proteomes" id="UP001225605"/>
    </source>
</evidence>
<dbReference type="EMBL" id="NSDM01000004">
    <property type="protein sequence ID" value="MDQ2584837.1"/>
    <property type="molecule type" value="Genomic_DNA"/>
</dbReference>
<protein>
    <recommendedName>
        <fullName evidence="4">DUF1700 domain-containing protein</fullName>
    </recommendedName>
</protein>
<evidence type="ECO:0000313" key="2">
    <source>
        <dbReference type="EMBL" id="MDQ2584837.1"/>
    </source>
</evidence>
<feature type="transmembrane region" description="Helical" evidence="1">
    <location>
        <begin position="162"/>
        <end position="183"/>
    </location>
</feature>
<sequence length="189" mass="20566">MNSPIVDHPLVATYLDALRRQSVALPEPRRAELDEEVRAYLARTLPEDAAEDDVRDLLDRLGTPGDVVSTELAEAYAEAPADTRPADPDDWEPAREPLRVLDVLGLALLLVGAVLVPFGHLAGAVLVGASRRWSIPVRVLLVGVPAALHVLLALLADDWYSGLLVLPFTATQVAALTATWYFFSRADRE</sequence>
<name>A0ABU0WZS5_9PSEU</name>
<dbReference type="RefSeq" id="WP_306745972.1">
    <property type="nucleotide sequence ID" value="NZ_NSDM01000004.1"/>
</dbReference>
<organism evidence="2 3">
    <name type="scientific">Saccharothrix yanglingensis</name>
    <dbReference type="NCBI Taxonomy" id="659496"/>
    <lineage>
        <taxon>Bacteria</taxon>
        <taxon>Bacillati</taxon>
        <taxon>Actinomycetota</taxon>
        <taxon>Actinomycetes</taxon>
        <taxon>Pseudonocardiales</taxon>
        <taxon>Pseudonocardiaceae</taxon>
        <taxon>Saccharothrix</taxon>
    </lineage>
</organism>
<accession>A0ABU0WZS5</accession>